<evidence type="ECO:0000313" key="2">
    <source>
        <dbReference type="Proteomes" id="UP000306192"/>
    </source>
</evidence>
<organism evidence="1 2">
    <name type="scientific">Subtercola vilae</name>
    <dbReference type="NCBI Taxonomy" id="2056433"/>
    <lineage>
        <taxon>Bacteria</taxon>
        <taxon>Bacillati</taxon>
        <taxon>Actinomycetota</taxon>
        <taxon>Actinomycetes</taxon>
        <taxon>Micrococcales</taxon>
        <taxon>Microbacteriaceae</taxon>
        <taxon>Subtercola</taxon>
    </lineage>
</organism>
<proteinExistence type="predicted"/>
<dbReference type="SUPFAM" id="SSF51126">
    <property type="entry name" value="Pectin lyase-like"/>
    <property type="match status" value="1"/>
</dbReference>
<comment type="caution">
    <text evidence="1">The sequence shown here is derived from an EMBL/GenBank/DDBJ whole genome shotgun (WGS) entry which is preliminary data.</text>
</comment>
<accession>A0A4T2BU59</accession>
<gene>
    <name evidence="1" type="ORF">D4765_11885</name>
</gene>
<name>A0A4T2BU59_9MICO</name>
<keyword evidence="2" id="KW-1185">Reference proteome</keyword>
<sequence length="692" mass="73752">MERLMTVYYIDSVNGLDINDGSSVVGPWKTMANLYSRITARAVYQGDKVFFKRGGVYYGRLSARVAVNGAFGALFPGSPVQSPKLIIGAYGDGNAPRPILTGYKEANVAASWTQYAPNVWKIDLSQAAAAVTGESTFDNTNVGHLNINGVTKWFRTVDRPSVATDASGNWAFWSEAQAPGTAASDTNLYVQATANPTTLASSIEICVDGVGIYGSSNMSISGIEVRGYGMNGYNTTGADKVDIIDCMFNKIGGSVLTISNGTRAGNGVQVYGSGSDHTINYNEFQDCYDVAYSCQGPTMTGWANIEFAYNKVWNSNQAIEFWSTVNGGAPTGFVNVKVHHNEFYNSGFSGSNQTRFEAQSSAQLYYDMNTPTDIEIYDNLFVFAAASYLFSRRSSNTVFTPPPGVNSHDNTIVMAPGTLMSYQRTETIETAAAWAAALGWEQNSHFLVLPQNVLTATASQQIELLQAFLMAQAGVVTRMALSNGSGVRKAMATAQKALRISEAIGANGMNQGPLYSGGWYFPETSAVTNMAGAGNTGSMRLLPFTAPAAGRIIKLSYWVNVAGDAGSVVEPVIYRREGKYFLLHFDAGQQDAATVGLHTITIAGFNVYEGQELFVGMNVLAPSGVTNLPSMRAATGRTSSRVPVADSTANLNFAFGNLFNGISLTLGTAAPPSFMQAVGVTTQVPIVGMLAA</sequence>
<dbReference type="EMBL" id="QYRT01000022">
    <property type="protein sequence ID" value="TIH34987.1"/>
    <property type="molecule type" value="Genomic_DNA"/>
</dbReference>
<protein>
    <submittedName>
        <fullName evidence="1">Right-handed parallel beta-helix repeat-containing protein</fullName>
    </submittedName>
</protein>
<reference evidence="1 2" key="1">
    <citation type="journal article" date="2019" name="Microorganisms">
        <title>Systematic Affiliation and Genome Analysis of Subtercola vilae DB165(T) with Particular Emphasis on Cold Adaptation of an Isolate from a High-Altitude Cold Volcano Lake.</title>
        <authorList>
            <person name="Villalobos A.S."/>
            <person name="Wiese J."/>
            <person name="Imhoff J.F."/>
            <person name="Dorador C."/>
            <person name="Keller A."/>
            <person name="Hentschel U."/>
        </authorList>
    </citation>
    <scope>NUCLEOTIDE SEQUENCE [LARGE SCALE GENOMIC DNA]</scope>
    <source>
        <strain evidence="1 2">DB165</strain>
    </source>
</reference>
<dbReference type="Proteomes" id="UP000306192">
    <property type="component" value="Unassembled WGS sequence"/>
</dbReference>
<evidence type="ECO:0000313" key="1">
    <source>
        <dbReference type="EMBL" id="TIH34987.1"/>
    </source>
</evidence>
<dbReference type="AlphaFoldDB" id="A0A4T2BU59"/>
<dbReference type="Gene3D" id="2.160.20.10">
    <property type="entry name" value="Single-stranded right-handed beta-helix, Pectin lyase-like"/>
    <property type="match status" value="1"/>
</dbReference>
<dbReference type="InterPro" id="IPR012334">
    <property type="entry name" value="Pectin_lyas_fold"/>
</dbReference>
<dbReference type="InterPro" id="IPR011050">
    <property type="entry name" value="Pectin_lyase_fold/virulence"/>
</dbReference>